<protein>
    <submittedName>
        <fullName evidence="1">Uncharacterized protein</fullName>
    </submittedName>
</protein>
<reference evidence="1" key="2">
    <citation type="submission" date="2021-07" db="EMBL/GenBank/DDBJ databases">
        <title>Giant CbK-like Caulobacter bacteriophages have genetically divergent genomes.</title>
        <authorList>
            <person name="Wilson K."/>
            <person name="Ely B."/>
        </authorList>
    </citation>
    <scope>NUCLEOTIDE SEQUENCE</scope>
</reference>
<dbReference type="EMBL" id="MH588547">
    <property type="protein sequence ID" value="AXQ70072.1"/>
    <property type="molecule type" value="Genomic_DNA"/>
</dbReference>
<proteinExistence type="predicted"/>
<reference evidence="1" key="1">
    <citation type="submission" date="2018-07" db="EMBL/GenBank/DDBJ databases">
        <authorList>
            <person name="Wilson K.M."/>
            <person name="Ely B."/>
        </authorList>
    </citation>
    <scope>NUCLEOTIDE SEQUENCE</scope>
</reference>
<accession>A0A385EGI7</accession>
<keyword evidence="2" id="KW-1185">Reference proteome</keyword>
<evidence type="ECO:0000313" key="1">
    <source>
        <dbReference type="EMBL" id="AXQ70072.1"/>
    </source>
</evidence>
<sequence length="52" mass="5470">MTYFALVLALSLVNTGAQITTAYRNCEEGQVAWGVILALAQAIALAVYKAPA</sequence>
<organism evidence="1 2">
    <name type="scientific">Caulobacter phage CcrSC</name>
    <dbReference type="NCBI Taxonomy" id="2283272"/>
    <lineage>
        <taxon>Viruses</taxon>
        <taxon>Duplodnaviria</taxon>
        <taxon>Heunggongvirae</taxon>
        <taxon>Uroviricota</taxon>
        <taxon>Caudoviricetes</taxon>
        <taxon>Jeanschmidtviridae</taxon>
        <taxon>Bertelyvirus</taxon>
        <taxon>Bertelyvirus SC</taxon>
    </lineage>
</organism>
<dbReference type="Proteomes" id="UP000259683">
    <property type="component" value="Segment"/>
</dbReference>
<evidence type="ECO:0000313" key="2">
    <source>
        <dbReference type="Proteomes" id="UP000259683"/>
    </source>
</evidence>
<name>A0A385EGI7_9CAUD</name>
<gene>
    <name evidence="1" type="ORF">CcrSC_gp490</name>
</gene>